<gene>
    <name evidence="2" type="ORF">KDL01_16360</name>
</gene>
<evidence type="ECO:0000313" key="2">
    <source>
        <dbReference type="EMBL" id="MBR7834847.1"/>
    </source>
</evidence>
<dbReference type="InterPro" id="IPR053737">
    <property type="entry name" value="Type_II_TA_Toxin"/>
</dbReference>
<feature type="compositionally biased region" description="Low complexity" evidence="1">
    <location>
        <begin position="210"/>
        <end position="219"/>
    </location>
</feature>
<accession>A0A941EQW1</accession>
<sequence>MIDLDVADLVLIAGSALGIGPDEALARLDPAALDAALADAGISGARSAHTVTAAVGPGDPADAAQAAAALVRALLVHRPFGSDGARLATAAGLQMLALNGWRADLEPPQTAAVVIEALGSGRLDPQAAADWLAPRLARVPPPTVEEEPVPTPAPQWAVSAPGARRPARTRPGSVPRAAGRRLAGTLAALALASLAVLAAACSDQQGTGVHPAPSHPASPCATAGAAC</sequence>
<reference evidence="2" key="1">
    <citation type="submission" date="2021-04" db="EMBL/GenBank/DDBJ databases">
        <title>Genome based classification of Actinospica acidithermotolerans sp. nov., an actinobacterium isolated from an Indonesian hot spring.</title>
        <authorList>
            <person name="Kusuma A.B."/>
            <person name="Putra K.E."/>
            <person name="Nafisah S."/>
            <person name="Loh J."/>
            <person name="Nouioui I."/>
            <person name="Goodfellow M."/>
        </authorList>
    </citation>
    <scope>NUCLEOTIDE SEQUENCE</scope>
    <source>
        <strain evidence="2">CSCA 57</strain>
    </source>
</reference>
<protein>
    <submittedName>
        <fullName evidence="2">Uncharacterized protein</fullName>
    </submittedName>
</protein>
<dbReference type="EMBL" id="JAGSOG010000072">
    <property type="protein sequence ID" value="MBR7834847.1"/>
    <property type="molecule type" value="Genomic_DNA"/>
</dbReference>
<feature type="compositionally biased region" description="Low complexity" evidence="1">
    <location>
        <begin position="160"/>
        <end position="176"/>
    </location>
</feature>
<feature type="region of interest" description="Disordered" evidence="1">
    <location>
        <begin position="142"/>
        <end position="176"/>
    </location>
</feature>
<comment type="caution">
    <text evidence="2">The sequence shown here is derived from an EMBL/GenBank/DDBJ whole genome shotgun (WGS) entry which is preliminary data.</text>
</comment>
<keyword evidence="3" id="KW-1185">Reference proteome</keyword>
<dbReference type="AlphaFoldDB" id="A0A941EQW1"/>
<evidence type="ECO:0000313" key="3">
    <source>
        <dbReference type="Proteomes" id="UP000675781"/>
    </source>
</evidence>
<feature type="region of interest" description="Disordered" evidence="1">
    <location>
        <begin position="205"/>
        <end position="227"/>
    </location>
</feature>
<feature type="compositionally biased region" description="Pro residues" evidence="1">
    <location>
        <begin position="142"/>
        <end position="153"/>
    </location>
</feature>
<name>A0A941EQW1_9ACTN</name>
<dbReference type="RefSeq" id="WP_212529363.1">
    <property type="nucleotide sequence ID" value="NZ_JAGSOG010000072.1"/>
</dbReference>
<dbReference type="Proteomes" id="UP000675781">
    <property type="component" value="Unassembled WGS sequence"/>
</dbReference>
<evidence type="ECO:0000256" key="1">
    <source>
        <dbReference type="SAM" id="MobiDB-lite"/>
    </source>
</evidence>
<organism evidence="2 3">
    <name type="scientific">Actinospica durhamensis</name>
    <dbReference type="NCBI Taxonomy" id="1508375"/>
    <lineage>
        <taxon>Bacteria</taxon>
        <taxon>Bacillati</taxon>
        <taxon>Actinomycetota</taxon>
        <taxon>Actinomycetes</taxon>
        <taxon>Catenulisporales</taxon>
        <taxon>Actinospicaceae</taxon>
        <taxon>Actinospica</taxon>
    </lineage>
</organism>
<proteinExistence type="predicted"/>
<dbReference type="Gene3D" id="1.20.120.1870">
    <property type="entry name" value="Fic/DOC protein, Fido domain"/>
    <property type="match status" value="1"/>
</dbReference>